<keyword evidence="2" id="KW-1185">Reference proteome</keyword>
<protein>
    <submittedName>
        <fullName evidence="1">Uncharacterized protein</fullName>
    </submittedName>
</protein>
<dbReference type="EMBL" id="ARYC01015083">
    <property type="protein sequence ID" value="KEJ82581.1"/>
    <property type="molecule type" value="Genomic_DNA"/>
</dbReference>
<evidence type="ECO:0000313" key="1">
    <source>
        <dbReference type="EMBL" id="KEJ82581.1"/>
    </source>
</evidence>
<name>A0A073HZG3_9SPIT</name>
<organism evidence="1 2">
    <name type="scientific">Oxytricha trifallax</name>
    <dbReference type="NCBI Taxonomy" id="1172189"/>
    <lineage>
        <taxon>Eukaryota</taxon>
        <taxon>Sar</taxon>
        <taxon>Alveolata</taxon>
        <taxon>Ciliophora</taxon>
        <taxon>Intramacronucleata</taxon>
        <taxon>Spirotrichea</taxon>
        <taxon>Stichotrichia</taxon>
        <taxon>Sporadotrichida</taxon>
        <taxon>Oxytrichidae</taxon>
        <taxon>Oxytrichinae</taxon>
        <taxon>Oxytricha</taxon>
    </lineage>
</organism>
<evidence type="ECO:0000313" key="2">
    <source>
        <dbReference type="Proteomes" id="UP000053232"/>
    </source>
</evidence>
<proteinExistence type="predicted"/>
<dbReference type="AlphaFoldDB" id="A0A073HZG3"/>
<comment type="caution">
    <text evidence="1">The sequence shown here is derived from an EMBL/GenBank/DDBJ whole genome shotgun (WGS) entry which is preliminary data.</text>
</comment>
<reference evidence="2" key="1">
    <citation type="journal article" date="2014" name="Cell">
        <title>The Architecture of a Scrambled Genome Reveals Massive Levels of Genomic Rearrangement during Development.</title>
        <authorList>
            <person name="Chen X."/>
            <person name="Bracht J.R."/>
            <person name="Goldman A.D."/>
            <person name="Dolzhenko E."/>
            <person name="Clay D.M."/>
            <person name="Swart E.C."/>
            <person name="Perlman D.H."/>
            <person name="Doak T.G."/>
            <person name="Stuart A."/>
            <person name="Amemiya C.T."/>
            <person name="Sebra R.P."/>
            <person name="Landweber L.F."/>
        </authorList>
    </citation>
    <scope>NUCLEOTIDE SEQUENCE [LARGE SCALE GENOMIC DNA]</scope>
    <source>
        <strain evidence="2">JRB310</strain>
    </source>
</reference>
<dbReference type="Proteomes" id="UP000053232">
    <property type="component" value="Unassembled WGS sequence"/>
</dbReference>
<accession>A0A073HZG3</accession>
<gene>
    <name evidence="1" type="ORF">OXYTRIMIC_373</name>
</gene>
<sequence length="156" mass="18663">MEHCLDRNDLKGFFYLFERLSKSQKQSQPIKGLSIEEERTELGEATKKEIMEFYSNLFKDNRIKRQITGINMDVTMTNEEDRSFCQVEDVKKVSRNAILTKQLGLMDMMGRYILNQKKSEVQYVKEYQINQIRQEYVNTQKREDQFNQVKTNRLIS</sequence>